<feature type="transmembrane region" description="Helical" evidence="1">
    <location>
        <begin position="74"/>
        <end position="92"/>
    </location>
</feature>
<feature type="transmembrane region" description="Helical" evidence="1">
    <location>
        <begin position="132"/>
        <end position="150"/>
    </location>
</feature>
<keyword evidence="1" id="KW-1133">Transmembrane helix</keyword>
<feature type="transmembrane region" description="Helical" evidence="1">
    <location>
        <begin position="12"/>
        <end position="29"/>
    </location>
</feature>
<reference evidence="2 3" key="1">
    <citation type="submission" date="2018-05" db="EMBL/GenBank/DDBJ databases">
        <title>Marinifilum breve JC075T sp. nov., a marine bacterium isolated from Yongle Blue Hole in the South China Sea.</title>
        <authorList>
            <person name="Fu T."/>
        </authorList>
    </citation>
    <scope>NUCLEOTIDE SEQUENCE [LARGE SCALE GENOMIC DNA]</scope>
    <source>
        <strain evidence="2 3">JC075</strain>
    </source>
</reference>
<sequence length="160" mass="19220">MKTYFPYQLKYVGILFVLVAVVLSCIGNVDDFMRGYLGAREDTELNTVLNEGAENLDEHLNYTPYFSQEEKDLYLHWSLFLSICGFVLYLFSKEKREDEFYQQIRAKCLTQALLFTWLFTGFIYWVKPEYELEGFYILQLHLIFYTILYYRSKYIKYAVV</sequence>
<dbReference type="RefSeq" id="WP_110358960.1">
    <property type="nucleotide sequence ID" value="NZ_QFLI01000001.1"/>
</dbReference>
<name>A0A2V4A2B8_9BACT</name>
<evidence type="ECO:0000313" key="2">
    <source>
        <dbReference type="EMBL" id="PXY02801.1"/>
    </source>
</evidence>
<proteinExistence type="predicted"/>
<dbReference type="PROSITE" id="PS51257">
    <property type="entry name" value="PROKAR_LIPOPROTEIN"/>
    <property type="match status" value="1"/>
</dbReference>
<protein>
    <submittedName>
        <fullName evidence="2">Uncharacterized protein</fullName>
    </submittedName>
</protein>
<dbReference type="OrthoDB" id="894278at2"/>
<feature type="transmembrane region" description="Helical" evidence="1">
    <location>
        <begin position="104"/>
        <end position="126"/>
    </location>
</feature>
<organism evidence="2 3">
    <name type="scientific">Marinifilum breve</name>
    <dbReference type="NCBI Taxonomy" id="2184082"/>
    <lineage>
        <taxon>Bacteria</taxon>
        <taxon>Pseudomonadati</taxon>
        <taxon>Bacteroidota</taxon>
        <taxon>Bacteroidia</taxon>
        <taxon>Marinilabiliales</taxon>
        <taxon>Marinifilaceae</taxon>
    </lineage>
</organism>
<evidence type="ECO:0000256" key="1">
    <source>
        <dbReference type="SAM" id="Phobius"/>
    </source>
</evidence>
<accession>A0A2V4A2B8</accession>
<comment type="caution">
    <text evidence="2">The sequence shown here is derived from an EMBL/GenBank/DDBJ whole genome shotgun (WGS) entry which is preliminary data.</text>
</comment>
<gene>
    <name evidence="2" type="ORF">DF185_01540</name>
</gene>
<keyword evidence="3" id="KW-1185">Reference proteome</keyword>
<keyword evidence="1" id="KW-0812">Transmembrane</keyword>
<dbReference type="EMBL" id="QFLI01000001">
    <property type="protein sequence ID" value="PXY02801.1"/>
    <property type="molecule type" value="Genomic_DNA"/>
</dbReference>
<evidence type="ECO:0000313" key="3">
    <source>
        <dbReference type="Proteomes" id="UP000248079"/>
    </source>
</evidence>
<keyword evidence="1" id="KW-0472">Membrane</keyword>
<dbReference type="AlphaFoldDB" id="A0A2V4A2B8"/>
<dbReference type="Proteomes" id="UP000248079">
    <property type="component" value="Unassembled WGS sequence"/>
</dbReference>